<proteinExistence type="predicted"/>
<gene>
    <name evidence="1" type="ORF">Y1Q_0013364</name>
</gene>
<organism evidence="1 2">
    <name type="scientific">Alligator mississippiensis</name>
    <name type="common">American alligator</name>
    <dbReference type="NCBI Taxonomy" id="8496"/>
    <lineage>
        <taxon>Eukaryota</taxon>
        <taxon>Metazoa</taxon>
        <taxon>Chordata</taxon>
        <taxon>Craniata</taxon>
        <taxon>Vertebrata</taxon>
        <taxon>Euteleostomi</taxon>
        <taxon>Archelosauria</taxon>
        <taxon>Archosauria</taxon>
        <taxon>Crocodylia</taxon>
        <taxon>Alligatoridae</taxon>
        <taxon>Alligatorinae</taxon>
        <taxon>Alligator</taxon>
    </lineage>
</organism>
<dbReference type="AlphaFoldDB" id="A0A151NVK3"/>
<sequence>MNAACPQRLGGHSELLQVTAALVLEAADGVSDASQGHVIKILCQEKIPVDQPTGTISLLDPFKNKK</sequence>
<dbReference type="EMBL" id="AKHW03001857">
    <property type="protein sequence ID" value="KYO40794.1"/>
    <property type="molecule type" value="Genomic_DNA"/>
</dbReference>
<dbReference type="Proteomes" id="UP000050525">
    <property type="component" value="Unassembled WGS sequence"/>
</dbReference>
<name>A0A151NVK3_ALLMI</name>
<evidence type="ECO:0000313" key="2">
    <source>
        <dbReference type="Proteomes" id="UP000050525"/>
    </source>
</evidence>
<comment type="caution">
    <text evidence="1">The sequence shown here is derived from an EMBL/GenBank/DDBJ whole genome shotgun (WGS) entry which is preliminary data.</text>
</comment>
<accession>A0A151NVK3</accession>
<keyword evidence="2" id="KW-1185">Reference proteome</keyword>
<reference evidence="1 2" key="1">
    <citation type="journal article" date="2012" name="Genome Biol.">
        <title>Sequencing three crocodilian genomes to illuminate the evolution of archosaurs and amniotes.</title>
        <authorList>
            <person name="St John J.A."/>
            <person name="Braun E.L."/>
            <person name="Isberg S.R."/>
            <person name="Miles L.G."/>
            <person name="Chong A.Y."/>
            <person name="Gongora J."/>
            <person name="Dalzell P."/>
            <person name="Moran C."/>
            <person name="Bed'hom B."/>
            <person name="Abzhanov A."/>
            <person name="Burgess S.C."/>
            <person name="Cooksey A.M."/>
            <person name="Castoe T.A."/>
            <person name="Crawford N.G."/>
            <person name="Densmore L.D."/>
            <person name="Drew J.C."/>
            <person name="Edwards S.V."/>
            <person name="Faircloth B.C."/>
            <person name="Fujita M.K."/>
            <person name="Greenwold M.J."/>
            <person name="Hoffmann F.G."/>
            <person name="Howard J.M."/>
            <person name="Iguchi T."/>
            <person name="Janes D.E."/>
            <person name="Khan S.Y."/>
            <person name="Kohno S."/>
            <person name="de Koning A.J."/>
            <person name="Lance S.L."/>
            <person name="McCarthy F.M."/>
            <person name="McCormack J.E."/>
            <person name="Merchant M.E."/>
            <person name="Peterson D.G."/>
            <person name="Pollock D.D."/>
            <person name="Pourmand N."/>
            <person name="Raney B.J."/>
            <person name="Roessler K.A."/>
            <person name="Sanford J.R."/>
            <person name="Sawyer R.H."/>
            <person name="Schmidt C.J."/>
            <person name="Triplett E.W."/>
            <person name="Tuberville T.D."/>
            <person name="Venegas-Anaya M."/>
            <person name="Howard J.T."/>
            <person name="Jarvis E.D."/>
            <person name="Guillette L.J.Jr."/>
            <person name="Glenn T.C."/>
            <person name="Green R.E."/>
            <person name="Ray D.A."/>
        </authorList>
    </citation>
    <scope>NUCLEOTIDE SEQUENCE [LARGE SCALE GENOMIC DNA]</scope>
    <source>
        <strain evidence="1">KSC_2009_1</strain>
    </source>
</reference>
<protein>
    <submittedName>
        <fullName evidence="1">Uncharacterized protein</fullName>
    </submittedName>
</protein>
<evidence type="ECO:0000313" key="1">
    <source>
        <dbReference type="EMBL" id="KYO40794.1"/>
    </source>
</evidence>